<evidence type="ECO:0000256" key="15">
    <source>
        <dbReference type="PIRNR" id="PIRNR038455"/>
    </source>
</evidence>
<keyword evidence="10 15" id="KW-0249">Electron transport</keyword>
<evidence type="ECO:0000259" key="20">
    <source>
        <dbReference type="Pfam" id="PF21342"/>
    </source>
</evidence>
<keyword evidence="7 15" id="KW-0479">Metal-binding</keyword>
<comment type="cofactor">
    <cofactor evidence="17">
        <name>heme</name>
        <dbReference type="ChEBI" id="CHEBI:30413"/>
    </cofactor>
    <text evidence="17">Binds 2 heme groups per subunit.</text>
</comment>
<dbReference type="GO" id="GO:0046982">
    <property type="term" value="F:protein heterodimerization activity"/>
    <property type="evidence" value="ECO:0007669"/>
    <property type="project" value="UniProtKB-ARBA"/>
</dbReference>
<dbReference type="AlphaFoldDB" id="A0A940S4P1"/>
<keyword evidence="9 15" id="KW-0574">Periplasm</keyword>
<feature type="binding site" evidence="17">
    <location>
        <position position="238"/>
    </location>
    <ligand>
        <name>substrate</name>
    </ligand>
</feature>
<dbReference type="Gene3D" id="1.10.760.10">
    <property type="entry name" value="Cytochrome c-like domain"/>
    <property type="match status" value="2"/>
</dbReference>
<keyword evidence="6 15" id="KW-0808">Transferase</keyword>
<dbReference type="EMBL" id="JAGISH010000009">
    <property type="protein sequence ID" value="MBP0484085.1"/>
    <property type="molecule type" value="Genomic_DNA"/>
</dbReference>
<dbReference type="SUPFAM" id="SSF46626">
    <property type="entry name" value="Cytochrome c"/>
    <property type="match status" value="2"/>
</dbReference>
<dbReference type="GO" id="GO:0019417">
    <property type="term" value="P:sulfur oxidation"/>
    <property type="evidence" value="ECO:0007669"/>
    <property type="project" value="InterPro"/>
</dbReference>
<dbReference type="GO" id="GO:0004792">
    <property type="term" value="F:thiosulfate-cyanide sulfurtransferase activity"/>
    <property type="evidence" value="ECO:0007669"/>
    <property type="project" value="UniProtKB-ARBA"/>
</dbReference>
<feature type="binding site" description="axial binding residue" evidence="18">
    <location>
        <position position="134"/>
    </location>
    <ligand>
        <name>heme c</name>
        <dbReference type="ChEBI" id="CHEBI:61717"/>
        <label>1</label>
    </ligand>
    <ligandPart>
        <name>Fe</name>
        <dbReference type="ChEBI" id="CHEBI:18248"/>
    </ligandPart>
</feature>
<evidence type="ECO:0000256" key="10">
    <source>
        <dbReference type="ARBA" id="ARBA00022982"/>
    </source>
</evidence>
<dbReference type="InterPro" id="IPR036909">
    <property type="entry name" value="Cyt_c-like_dom_sf"/>
</dbReference>
<comment type="caution">
    <text evidence="21">The sequence shown here is derived from an EMBL/GenBank/DDBJ whole genome shotgun (WGS) entry which is preliminary data.</text>
</comment>
<reference evidence="21" key="1">
    <citation type="submission" date="2021-03" db="EMBL/GenBank/DDBJ databases">
        <title>Sagittula salina sp. nov. strain M10.9X isolated from the marine waste.</title>
        <authorList>
            <person name="Satari L."/>
            <person name="Molina-Menor E."/>
            <person name="Vidal-Verdu A."/>
            <person name="Pascual J."/>
            <person name="Pereto J."/>
            <person name="Porcar M."/>
        </authorList>
    </citation>
    <scope>NUCLEOTIDE SEQUENCE</scope>
    <source>
        <strain evidence="21">M10.9X</strain>
    </source>
</reference>
<comment type="catalytic activity">
    <reaction evidence="13 15">
        <text>L-cysteinyl-[SoxY protein] + thiosulfate + 2 Fe(III)-[cytochrome c] = S-sulfosulfanyl-L-cysteinyl-[SoxY protein] + 2 Fe(II)-[cytochrome c] + 2 H(+)</text>
        <dbReference type="Rhea" id="RHEA:56720"/>
        <dbReference type="Rhea" id="RHEA-COMP:10350"/>
        <dbReference type="Rhea" id="RHEA-COMP:14328"/>
        <dbReference type="Rhea" id="RHEA-COMP:14399"/>
        <dbReference type="Rhea" id="RHEA-COMP:14691"/>
        <dbReference type="ChEBI" id="CHEBI:15378"/>
        <dbReference type="ChEBI" id="CHEBI:29033"/>
        <dbReference type="ChEBI" id="CHEBI:29034"/>
        <dbReference type="ChEBI" id="CHEBI:29950"/>
        <dbReference type="ChEBI" id="CHEBI:33542"/>
        <dbReference type="ChEBI" id="CHEBI:139321"/>
        <dbReference type="EC" id="2.8.5.2"/>
    </reaction>
</comment>
<evidence type="ECO:0000256" key="6">
    <source>
        <dbReference type="ARBA" id="ARBA00022679"/>
    </source>
</evidence>
<feature type="binding site" description="covalent" evidence="17">
    <location>
        <position position="100"/>
    </location>
    <ligand>
        <name>heme c</name>
        <dbReference type="ChEBI" id="CHEBI:61717"/>
        <label>1</label>
    </ligand>
</feature>
<keyword evidence="11 15" id="KW-0408">Iron</keyword>
<dbReference type="FunFam" id="1.10.760.10:FF:000030">
    <property type="entry name" value="L-cysteine S-thiosulfotransferase subunit SoxA"/>
    <property type="match status" value="1"/>
</dbReference>
<dbReference type="GO" id="GO:0016669">
    <property type="term" value="F:oxidoreductase activity, acting on a sulfur group of donors, cytochrome as acceptor"/>
    <property type="evidence" value="ECO:0007669"/>
    <property type="project" value="InterPro"/>
</dbReference>
<dbReference type="PIRSF" id="PIRSF038455">
    <property type="entry name" value="SoxA"/>
    <property type="match status" value="1"/>
</dbReference>
<evidence type="ECO:0000256" key="4">
    <source>
        <dbReference type="ARBA" id="ARBA00022448"/>
    </source>
</evidence>
<accession>A0A940S4P1</accession>
<sequence length="281" mass="30776">MKFTALTAVAALLMAPAAYAEADDESLVINGDLEITTHTDAPAHLDGHLDEIYSGWHFRDDETQAMEADDFDNPAMIFVDQARDMWTTPEGSEGKSCADCHGAPEDMAAVRPVYPKWNEDAGEVRTMQMQMNDCRTNRMGADAWKTDAKDALNMEALMSSVARGQPVNVAIDGPAQSVWEQGKELYYTRTGILDLSCASCHEENYGNRIRSDHLSQGQINGFPAYRLKNAGLNGVQGRFKGCVRDTRAETFSPGSPEFIALELYVASRGNGLSVEGPSVRN</sequence>
<evidence type="ECO:0000256" key="18">
    <source>
        <dbReference type="PIRSR" id="PIRSR038455-3"/>
    </source>
</evidence>
<comment type="subcellular location">
    <subcellularLocation>
        <location evidence="2 15">Periplasm</location>
    </subcellularLocation>
</comment>
<evidence type="ECO:0000256" key="8">
    <source>
        <dbReference type="ARBA" id="ARBA00022729"/>
    </source>
</evidence>
<dbReference type="InterPro" id="IPR009056">
    <property type="entry name" value="Cyt_c-like_dom"/>
</dbReference>
<protein>
    <recommendedName>
        <fullName evidence="15">SoxAX cytochrome complex subunit A</fullName>
        <ecNumber evidence="15">2.8.5.2</ecNumber>
    </recommendedName>
    <alternativeName>
        <fullName evidence="15">Protein SoxA</fullName>
    </alternativeName>
    <alternativeName>
        <fullName evidence="15">Sulfur oxidizing protein A</fullName>
    </alternativeName>
    <alternativeName>
        <fullName evidence="15">Thiosulfate-oxidizing multienzyme system protein SoxA</fullName>
    </alternativeName>
</protein>
<dbReference type="GO" id="GO:0046872">
    <property type="term" value="F:metal ion binding"/>
    <property type="evidence" value="ECO:0007669"/>
    <property type="project" value="UniProtKB-KW"/>
</dbReference>
<organism evidence="21 22">
    <name type="scientific">Sagittula salina</name>
    <dbReference type="NCBI Taxonomy" id="2820268"/>
    <lineage>
        <taxon>Bacteria</taxon>
        <taxon>Pseudomonadati</taxon>
        <taxon>Pseudomonadota</taxon>
        <taxon>Alphaproteobacteria</taxon>
        <taxon>Rhodobacterales</taxon>
        <taxon>Roseobacteraceae</taxon>
        <taxon>Sagittula</taxon>
    </lineage>
</organism>
<keyword evidence="4 15" id="KW-0813">Transport</keyword>
<dbReference type="GO" id="GO:0070069">
    <property type="term" value="C:cytochrome complex"/>
    <property type="evidence" value="ECO:0007669"/>
    <property type="project" value="InterPro"/>
</dbReference>
<keyword evidence="8 19" id="KW-0732">Signal</keyword>
<proteinExistence type="inferred from homology"/>
<evidence type="ECO:0000256" key="11">
    <source>
        <dbReference type="ARBA" id="ARBA00023004"/>
    </source>
</evidence>
<gene>
    <name evidence="21" type="primary">soxA</name>
    <name evidence="21" type="ORF">J5474_16515</name>
</gene>
<dbReference type="RefSeq" id="WP_209362067.1">
    <property type="nucleotide sequence ID" value="NZ_JAGISH010000009.1"/>
</dbReference>
<comment type="cofactor">
    <cofactor evidence="1">
        <name>heme c</name>
        <dbReference type="ChEBI" id="CHEBI:61717"/>
    </cofactor>
</comment>
<feature type="binding site" description="axial binding residue" evidence="18">
    <location>
        <position position="101"/>
    </location>
    <ligand>
        <name>heme c</name>
        <dbReference type="ChEBI" id="CHEBI:61717"/>
        <label>1</label>
    </ligand>
    <ligandPart>
        <name>Fe</name>
        <dbReference type="ChEBI" id="CHEBI:18248"/>
    </ligandPart>
</feature>
<evidence type="ECO:0000256" key="16">
    <source>
        <dbReference type="PIRSR" id="PIRSR038455-1"/>
    </source>
</evidence>
<dbReference type="GO" id="GO:0042597">
    <property type="term" value="C:periplasmic space"/>
    <property type="evidence" value="ECO:0007669"/>
    <property type="project" value="UniProtKB-SubCell"/>
</dbReference>
<feature type="domain" description="Cytochrome c" evidence="20">
    <location>
        <begin position="81"/>
        <end position="167"/>
    </location>
</feature>
<evidence type="ECO:0000256" key="9">
    <source>
        <dbReference type="ARBA" id="ARBA00022764"/>
    </source>
</evidence>
<comment type="similarity">
    <text evidence="12 15">Belongs to the SoxA family.</text>
</comment>
<keyword evidence="5 15" id="KW-0349">Heme</keyword>
<evidence type="ECO:0000256" key="2">
    <source>
        <dbReference type="ARBA" id="ARBA00004418"/>
    </source>
</evidence>
<evidence type="ECO:0000256" key="17">
    <source>
        <dbReference type="PIRSR" id="PIRSR038455-2"/>
    </source>
</evidence>
<feature type="binding site" description="covalent" evidence="17">
    <location>
        <position position="197"/>
    </location>
    <ligand>
        <name>heme c</name>
        <dbReference type="ChEBI" id="CHEBI:61717"/>
        <label>2</label>
    </ligand>
</feature>
<evidence type="ECO:0000256" key="1">
    <source>
        <dbReference type="ARBA" id="ARBA00001926"/>
    </source>
</evidence>
<evidence type="ECO:0000256" key="14">
    <source>
        <dbReference type="ARBA" id="ARBA00048423"/>
    </source>
</evidence>
<feature type="binding site" description="axial binding residue" evidence="18">
    <location>
        <position position="201"/>
    </location>
    <ligand>
        <name>heme c</name>
        <dbReference type="ChEBI" id="CHEBI:61717"/>
        <label>2</label>
    </ligand>
    <ligandPart>
        <name>Fe</name>
        <dbReference type="ChEBI" id="CHEBI:18248"/>
    </ligandPart>
</feature>
<feature type="binding site" description="covalent" evidence="17">
    <location>
        <position position="200"/>
    </location>
    <ligand>
        <name>heme c</name>
        <dbReference type="ChEBI" id="CHEBI:61717"/>
        <label>2</label>
    </ligand>
</feature>
<feature type="active site" description="Cysteine persulfide intermediate" evidence="16">
    <location>
        <position position="242"/>
    </location>
</feature>
<comment type="subunit">
    <text evidence="3 15">Heterodimer of SoxA and SoxX.</text>
</comment>
<name>A0A940S4P1_9RHOB</name>
<evidence type="ECO:0000256" key="13">
    <source>
        <dbReference type="ARBA" id="ARBA00048077"/>
    </source>
</evidence>
<dbReference type="GO" id="GO:0020037">
    <property type="term" value="F:heme binding"/>
    <property type="evidence" value="ECO:0007669"/>
    <property type="project" value="InterPro"/>
</dbReference>
<feature type="binding site" description="covalent" evidence="17">
    <location>
        <position position="97"/>
    </location>
    <ligand>
        <name>heme c</name>
        <dbReference type="ChEBI" id="CHEBI:61717"/>
        <label>1</label>
    </ligand>
</feature>
<feature type="chain" id="PRO_5036976825" description="SoxAX cytochrome complex subunit A" evidence="19">
    <location>
        <begin position="21"/>
        <end position="281"/>
    </location>
</feature>
<evidence type="ECO:0000313" key="22">
    <source>
        <dbReference type="Proteomes" id="UP000675940"/>
    </source>
</evidence>
<dbReference type="Pfam" id="PF21342">
    <property type="entry name" value="SoxA-TsdA_cyt-c"/>
    <property type="match status" value="1"/>
</dbReference>
<comment type="catalytic activity">
    <reaction evidence="14 15">
        <text>S-sulfanyl-L-cysteinyl-[SoxY protein] + thiosulfate + 2 Fe(III)-[cytochrome c] = S-(2-sulfodisulfanyl)-L-cysteinyl-[SoxY protein] + 2 Fe(II)-[cytochrome c] + 2 H(+)</text>
        <dbReference type="Rhea" id="RHEA:51224"/>
        <dbReference type="Rhea" id="RHEA-COMP:10350"/>
        <dbReference type="Rhea" id="RHEA-COMP:14399"/>
        <dbReference type="Rhea" id="RHEA-COMP:14689"/>
        <dbReference type="Rhea" id="RHEA-COMP:14690"/>
        <dbReference type="ChEBI" id="CHEBI:15378"/>
        <dbReference type="ChEBI" id="CHEBI:29033"/>
        <dbReference type="ChEBI" id="CHEBI:29034"/>
        <dbReference type="ChEBI" id="CHEBI:33542"/>
        <dbReference type="ChEBI" id="CHEBI:61963"/>
        <dbReference type="ChEBI" id="CHEBI:140664"/>
        <dbReference type="EC" id="2.8.5.2"/>
    </reaction>
</comment>
<evidence type="ECO:0000313" key="21">
    <source>
        <dbReference type="EMBL" id="MBP0484085.1"/>
    </source>
</evidence>
<dbReference type="NCBIfam" id="TIGR04484">
    <property type="entry name" value="thiosulf_SoxA"/>
    <property type="match status" value="1"/>
</dbReference>
<evidence type="ECO:0000256" key="19">
    <source>
        <dbReference type="SAM" id="SignalP"/>
    </source>
</evidence>
<dbReference type="Proteomes" id="UP000675940">
    <property type="component" value="Unassembled WGS sequence"/>
</dbReference>
<feature type="binding site" description="axial binding residue" evidence="18">
    <location>
        <position position="242"/>
    </location>
    <ligand>
        <name>heme c</name>
        <dbReference type="ChEBI" id="CHEBI:61717"/>
        <label>2</label>
    </ligand>
    <ligandPart>
        <name>Fe</name>
        <dbReference type="ChEBI" id="CHEBI:18248"/>
    </ligandPart>
</feature>
<evidence type="ECO:0000256" key="12">
    <source>
        <dbReference type="ARBA" id="ARBA00025746"/>
    </source>
</evidence>
<dbReference type="GO" id="GO:0009055">
    <property type="term" value="F:electron transfer activity"/>
    <property type="evidence" value="ECO:0007669"/>
    <property type="project" value="InterPro"/>
</dbReference>
<evidence type="ECO:0000256" key="5">
    <source>
        <dbReference type="ARBA" id="ARBA00022617"/>
    </source>
</evidence>
<dbReference type="InterPro" id="IPR025710">
    <property type="entry name" value="SoxA"/>
</dbReference>
<feature type="signal peptide" evidence="19">
    <location>
        <begin position="1"/>
        <end position="20"/>
    </location>
</feature>
<evidence type="ECO:0000256" key="3">
    <source>
        <dbReference type="ARBA" id="ARBA00011530"/>
    </source>
</evidence>
<dbReference type="EC" id="2.8.5.2" evidence="15"/>
<evidence type="ECO:0000256" key="7">
    <source>
        <dbReference type="ARBA" id="ARBA00022723"/>
    </source>
</evidence>
<keyword evidence="22" id="KW-1185">Reference proteome</keyword>